<dbReference type="OrthoDB" id="525027at2759"/>
<dbReference type="STRING" id="29655.A0A0K9PE56"/>
<accession>A0A0K9PE56</accession>
<dbReference type="GO" id="GO:0003714">
    <property type="term" value="F:transcription corepressor activity"/>
    <property type="evidence" value="ECO:0000318"/>
    <property type="project" value="GO_Central"/>
</dbReference>
<comment type="caution">
    <text evidence="1">The sequence shown here is derived from an EMBL/GenBank/DDBJ whole genome shotgun (WGS) entry which is preliminary data.</text>
</comment>
<organism evidence="1 2">
    <name type="scientific">Zostera marina</name>
    <name type="common">Eelgrass</name>
    <dbReference type="NCBI Taxonomy" id="29655"/>
    <lineage>
        <taxon>Eukaryota</taxon>
        <taxon>Viridiplantae</taxon>
        <taxon>Streptophyta</taxon>
        <taxon>Embryophyta</taxon>
        <taxon>Tracheophyta</taxon>
        <taxon>Spermatophyta</taxon>
        <taxon>Magnoliopsida</taxon>
        <taxon>Liliopsida</taxon>
        <taxon>Zosteraceae</taxon>
        <taxon>Zostera</taxon>
    </lineage>
</organism>
<name>A0A0K9PE56_ZOSMR</name>
<keyword evidence="2" id="KW-1185">Reference proteome</keyword>
<dbReference type="InterPro" id="IPR022709">
    <property type="entry name" value="SCAI"/>
</dbReference>
<dbReference type="OMA" id="CPDTNEM"/>
<gene>
    <name evidence="1" type="ORF">ZOSMA_26G00970</name>
</gene>
<evidence type="ECO:0000313" key="2">
    <source>
        <dbReference type="Proteomes" id="UP000036987"/>
    </source>
</evidence>
<dbReference type="AlphaFoldDB" id="A0A0K9PE56"/>
<sequence length="598" mass="67850">MAPRSNSGISETEVFWSLIDKADIKFSKLRDSPIYGRNRTDPDFHKAFKIYTRLWKMQQENRQKLVEAGLKRWEIGEIASRIAQLYYLQYQRTSDSSHLYECYMFYEAVLTREYFKDGSSQETGLVKKQLRFLARFLVVCLLLCRREMVVRLAGQLKSSVDDCRKNFQDIEFKEWKQAVHNIHRFMKADSSFMNMRPLRYSYFYDTNPVTHPSIVASEKKRTLCNALLCSYHQKEVKFAEVTLDTFRMLQCLEWEPCGSFPLPGVPGFGESAYPNSHLKHRQEIRDPALPSNPQKTILSQPLIAQYLLVLATICEELSPNDILLVYLSATGKSGKYVSPQPDTSSMTNVLKDISTLDIATEVKHVPDKISNVSSNKDNCKKRSHECCLWLGSQGNEGASCLYPCDLIPFTRKPLFLIIDSDVSHSFKAIHGAEKGEPAALLLSPKSDLASFITGSDIAFRHDQNGSLFTIFLTAPLQAFCLLLGVSNSNMDTCDKAEKLLFSSLNKWDQVLMSSDSLNPVWIQAMGDPFLRRLVLRFVFCRNVLSLLKSSSSSTVGHSEFIPECLPSLPDSVLPNSPSSLSVIKSLTDFFNLTQRFAL</sequence>
<protein>
    <submittedName>
        <fullName evidence="1">Protein SCAI</fullName>
    </submittedName>
</protein>
<dbReference type="GO" id="GO:0005634">
    <property type="term" value="C:nucleus"/>
    <property type="evidence" value="ECO:0000318"/>
    <property type="project" value="GO_Central"/>
</dbReference>
<dbReference type="Pfam" id="PF12070">
    <property type="entry name" value="SCAI"/>
    <property type="match status" value="1"/>
</dbReference>
<evidence type="ECO:0000313" key="1">
    <source>
        <dbReference type="EMBL" id="KMZ67348.1"/>
    </source>
</evidence>
<dbReference type="EMBL" id="LFYR01000915">
    <property type="protein sequence ID" value="KMZ67348.1"/>
    <property type="molecule type" value="Genomic_DNA"/>
</dbReference>
<dbReference type="GO" id="GO:0006351">
    <property type="term" value="P:DNA-templated transcription"/>
    <property type="evidence" value="ECO:0007669"/>
    <property type="project" value="InterPro"/>
</dbReference>
<dbReference type="Proteomes" id="UP000036987">
    <property type="component" value="Unassembled WGS sequence"/>
</dbReference>
<dbReference type="PANTHER" id="PTHR21243">
    <property type="entry name" value="PROTEIN SCAI"/>
    <property type="match status" value="1"/>
</dbReference>
<proteinExistence type="predicted"/>
<reference evidence="2" key="1">
    <citation type="journal article" date="2016" name="Nature">
        <title>The genome of the seagrass Zostera marina reveals angiosperm adaptation to the sea.</title>
        <authorList>
            <person name="Olsen J.L."/>
            <person name="Rouze P."/>
            <person name="Verhelst B."/>
            <person name="Lin Y.-C."/>
            <person name="Bayer T."/>
            <person name="Collen J."/>
            <person name="Dattolo E."/>
            <person name="De Paoli E."/>
            <person name="Dittami S."/>
            <person name="Maumus F."/>
            <person name="Michel G."/>
            <person name="Kersting A."/>
            <person name="Lauritano C."/>
            <person name="Lohaus R."/>
            <person name="Toepel M."/>
            <person name="Tonon T."/>
            <person name="Vanneste K."/>
            <person name="Amirebrahimi M."/>
            <person name="Brakel J."/>
            <person name="Bostroem C."/>
            <person name="Chovatia M."/>
            <person name="Grimwood J."/>
            <person name="Jenkins J.W."/>
            <person name="Jueterbock A."/>
            <person name="Mraz A."/>
            <person name="Stam W.T."/>
            <person name="Tice H."/>
            <person name="Bornberg-Bauer E."/>
            <person name="Green P.J."/>
            <person name="Pearson G.A."/>
            <person name="Procaccini G."/>
            <person name="Duarte C.M."/>
            <person name="Schmutz J."/>
            <person name="Reusch T.B.H."/>
            <person name="Van de Peer Y."/>
        </authorList>
    </citation>
    <scope>NUCLEOTIDE SEQUENCE [LARGE SCALE GENOMIC DNA]</scope>
    <source>
        <strain evidence="2">cv. Finnish</strain>
    </source>
</reference>